<dbReference type="Proteomes" id="UP000812287">
    <property type="component" value="Unassembled WGS sequence"/>
</dbReference>
<dbReference type="OrthoDB" id="3053346at2759"/>
<name>A0A9P8AVR6_9AGAR</name>
<organism evidence="1 2">
    <name type="scientific">Guyanagaster necrorhizus</name>
    <dbReference type="NCBI Taxonomy" id="856835"/>
    <lineage>
        <taxon>Eukaryota</taxon>
        <taxon>Fungi</taxon>
        <taxon>Dikarya</taxon>
        <taxon>Basidiomycota</taxon>
        <taxon>Agaricomycotina</taxon>
        <taxon>Agaricomycetes</taxon>
        <taxon>Agaricomycetidae</taxon>
        <taxon>Agaricales</taxon>
        <taxon>Marasmiineae</taxon>
        <taxon>Physalacriaceae</taxon>
        <taxon>Guyanagaster</taxon>
    </lineage>
</organism>
<gene>
    <name evidence="1" type="ORF">BT62DRAFT_757422</name>
</gene>
<dbReference type="EMBL" id="MU250530">
    <property type="protein sequence ID" value="KAG7448177.1"/>
    <property type="molecule type" value="Genomic_DNA"/>
</dbReference>
<accession>A0A9P8AVR6</accession>
<evidence type="ECO:0000313" key="2">
    <source>
        <dbReference type="Proteomes" id="UP000812287"/>
    </source>
</evidence>
<proteinExistence type="predicted"/>
<sequence length="117" mass="13463">MNLQVVPPSCYYFAFSIDATAPLEMCCDGGNDLMLQKLDSVRDRMYAGYCVEVENRIDEDNKFHVVYIQPVQQGLAKPHRRKPYHARPLMCIPILPETAHPRSIAKLDRRSSQQTRP</sequence>
<dbReference type="AlphaFoldDB" id="A0A9P8AVR6"/>
<reference evidence="1" key="1">
    <citation type="submission" date="2020-11" db="EMBL/GenBank/DDBJ databases">
        <title>Adaptations for nitrogen fixation in a non-lichenized fungal sporocarp promotes dispersal by wood-feeding termites.</title>
        <authorList>
            <consortium name="DOE Joint Genome Institute"/>
            <person name="Koch R.A."/>
            <person name="Yoon G."/>
            <person name="Arayal U."/>
            <person name="Lail K."/>
            <person name="Amirebrahimi M."/>
            <person name="Labutti K."/>
            <person name="Lipzen A."/>
            <person name="Riley R."/>
            <person name="Barry K."/>
            <person name="Henrissat B."/>
            <person name="Grigoriev I.V."/>
            <person name="Herr J.R."/>
            <person name="Aime M.C."/>
        </authorList>
    </citation>
    <scope>NUCLEOTIDE SEQUENCE</scope>
    <source>
        <strain evidence="1">MCA 3950</strain>
    </source>
</reference>
<evidence type="ECO:0000313" key="1">
    <source>
        <dbReference type="EMBL" id="KAG7448177.1"/>
    </source>
</evidence>
<dbReference type="RefSeq" id="XP_043041677.1">
    <property type="nucleotide sequence ID" value="XM_043182167.1"/>
</dbReference>
<dbReference type="GeneID" id="66104463"/>
<comment type="caution">
    <text evidence="1">The sequence shown here is derived from an EMBL/GenBank/DDBJ whole genome shotgun (WGS) entry which is preliminary data.</text>
</comment>
<keyword evidence="2" id="KW-1185">Reference proteome</keyword>
<protein>
    <submittedName>
        <fullName evidence="1">Uncharacterized protein</fullName>
    </submittedName>
</protein>